<evidence type="ECO:0000256" key="1">
    <source>
        <dbReference type="RuleBase" id="RU003494"/>
    </source>
</evidence>
<dbReference type="PANTHER" id="PTHR44051:SF9">
    <property type="entry name" value="GLUTATHIONE S-TRANSFERASE 1"/>
    <property type="match status" value="1"/>
</dbReference>
<dbReference type="InterPro" id="IPR040079">
    <property type="entry name" value="Glutathione_S-Trfase"/>
</dbReference>
<name>A0A1I3M4C6_9PSED</name>
<dbReference type="SFLD" id="SFLDS00019">
    <property type="entry name" value="Glutathione_Transferase_(cytos"/>
    <property type="match status" value="1"/>
</dbReference>
<organism evidence="4 5">
    <name type="scientific">Pseudomonas guineae</name>
    <dbReference type="NCBI Taxonomy" id="425504"/>
    <lineage>
        <taxon>Bacteria</taxon>
        <taxon>Pseudomonadati</taxon>
        <taxon>Pseudomonadota</taxon>
        <taxon>Gammaproteobacteria</taxon>
        <taxon>Pseudomonadales</taxon>
        <taxon>Pseudomonadaceae</taxon>
        <taxon>Pseudomonas</taxon>
    </lineage>
</organism>
<accession>A0A1I3M4C6</accession>
<dbReference type="SFLD" id="SFLDG01150">
    <property type="entry name" value="Main.1:_Beta-like"/>
    <property type="match status" value="1"/>
</dbReference>
<evidence type="ECO:0000313" key="5">
    <source>
        <dbReference type="Proteomes" id="UP000243606"/>
    </source>
</evidence>
<dbReference type="Pfam" id="PF00043">
    <property type="entry name" value="GST_C"/>
    <property type="match status" value="1"/>
</dbReference>
<dbReference type="OrthoDB" id="9810080at2"/>
<dbReference type="STRING" id="425504.SAMN05216206_3159"/>
<dbReference type="GO" id="GO:0016740">
    <property type="term" value="F:transferase activity"/>
    <property type="evidence" value="ECO:0007669"/>
    <property type="project" value="UniProtKB-KW"/>
</dbReference>
<keyword evidence="4" id="KW-0808">Transferase</keyword>
<feature type="domain" description="GST C-terminal" evidence="3">
    <location>
        <begin position="86"/>
        <end position="206"/>
    </location>
</feature>
<dbReference type="InterPro" id="IPR004045">
    <property type="entry name" value="Glutathione_S-Trfase_N"/>
</dbReference>
<dbReference type="SFLD" id="SFLDG00358">
    <property type="entry name" value="Main_(cytGST)"/>
    <property type="match status" value="1"/>
</dbReference>
<dbReference type="EMBL" id="FOQL01000004">
    <property type="protein sequence ID" value="SFI91660.1"/>
    <property type="molecule type" value="Genomic_DNA"/>
</dbReference>
<protein>
    <submittedName>
        <fullName evidence="4">Glutathione S-transferase</fullName>
    </submittedName>
</protein>
<feature type="domain" description="GST N-terminal" evidence="2">
    <location>
        <begin position="1"/>
        <end position="81"/>
    </location>
</feature>
<dbReference type="Pfam" id="PF02798">
    <property type="entry name" value="GST_N"/>
    <property type="match status" value="1"/>
</dbReference>
<gene>
    <name evidence="4" type="ORF">SAMN05216206_3159</name>
</gene>
<dbReference type="InterPro" id="IPR036249">
    <property type="entry name" value="Thioredoxin-like_sf"/>
</dbReference>
<evidence type="ECO:0000259" key="3">
    <source>
        <dbReference type="PROSITE" id="PS50405"/>
    </source>
</evidence>
<dbReference type="AlphaFoldDB" id="A0A1I3M4C6"/>
<dbReference type="SUPFAM" id="SSF47616">
    <property type="entry name" value="GST C-terminal domain-like"/>
    <property type="match status" value="1"/>
</dbReference>
<sequence>MIKLHHLNASRSIRILWLLEEIGEPYELIKYTRDEKTHLAPASLKAIHPLGKSPVIELDGQIIAESGAMVEVLIKRFAPHLAPAEGSAEYIDYLTWIHFSESSAMLPFLLKIFNQFETQSGTDLKFLNSYAETEFNKVFAHINNHLEGRNFLVEERLTGADFMLGFVVQGALNSLKDGHEFPHIERYIRNLEKVSSYQRALEKDKS</sequence>
<dbReference type="CDD" id="cd03046">
    <property type="entry name" value="GST_N_GTT1_like"/>
    <property type="match status" value="1"/>
</dbReference>
<keyword evidence="5" id="KW-1185">Reference proteome</keyword>
<dbReference type="Gene3D" id="1.20.1050.10">
    <property type="match status" value="1"/>
</dbReference>
<evidence type="ECO:0000313" key="4">
    <source>
        <dbReference type="EMBL" id="SFI91660.1"/>
    </source>
</evidence>
<proteinExistence type="inferred from homology"/>
<comment type="similarity">
    <text evidence="1">Belongs to the GST superfamily.</text>
</comment>
<dbReference type="Proteomes" id="UP000243606">
    <property type="component" value="Unassembled WGS sequence"/>
</dbReference>
<dbReference type="InterPro" id="IPR036282">
    <property type="entry name" value="Glutathione-S-Trfase_C_sf"/>
</dbReference>
<dbReference type="InterPro" id="IPR004046">
    <property type="entry name" value="GST_C"/>
</dbReference>
<dbReference type="SUPFAM" id="SSF52833">
    <property type="entry name" value="Thioredoxin-like"/>
    <property type="match status" value="1"/>
</dbReference>
<dbReference type="RefSeq" id="WP_090243587.1">
    <property type="nucleotide sequence ID" value="NZ_FOQL01000004.1"/>
</dbReference>
<dbReference type="PROSITE" id="PS50404">
    <property type="entry name" value="GST_NTER"/>
    <property type="match status" value="1"/>
</dbReference>
<reference evidence="5" key="1">
    <citation type="submission" date="2016-10" db="EMBL/GenBank/DDBJ databases">
        <authorList>
            <person name="Varghese N."/>
            <person name="Submissions S."/>
        </authorList>
    </citation>
    <scope>NUCLEOTIDE SEQUENCE [LARGE SCALE GENOMIC DNA]</scope>
    <source>
        <strain evidence="5">LMG 24016</strain>
    </source>
</reference>
<dbReference type="PROSITE" id="PS50405">
    <property type="entry name" value="GST_CTER"/>
    <property type="match status" value="1"/>
</dbReference>
<dbReference type="InterPro" id="IPR010987">
    <property type="entry name" value="Glutathione-S-Trfase_C-like"/>
</dbReference>
<evidence type="ECO:0000259" key="2">
    <source>
        <dbReference type="PROSITE" id="PS50404"/>
    </source>
</evidence>
<dbReference type="Gene3D" id="3.40.30.10">
    <property type="entry name" value="Glutaredoxin"/>
    <property type="match status" value="1"/>
</dbReference>
<dbReference type="PANTHER" id="PTHR44051">
    <property type="entry name" value="GLUTATHIONE S-TRANSFERASE-RELATED"/>
    <property type="match status" value="1"/>
</dbReference>